<evidence type="ECO:0000313" key="3">
    <source>
        <dbReference type="Proteomes" id="UP000193355"/>
    </source>
</evidence>
<evidence type="ECO:0000313" key="2">
    <source>
        <dbReference type="EMBL" id="SMG11841.1"/>
    </source>
</evidence>
<feature type="transmembrane region" description="Helical" evidence="1">
    <location>
        <begin position="25"/>
        <end position="51"/>
    </location>
</feature>
<dbReference type="EMBL" id="FXBB01000001">
    <property type="protein sequence ID" value="SMG11841.1"/>
    <property type="molecule type" value="Genomic_DNA"/>
</dbReference>
<evidence type="ECO:0000256" key="1">
    <source>
        <dbReference type="SAM" id="Phobius"/>
    </source>
</evidence>
<keyword evidence="3" id="KW-1185">Reference proteome</keyword>
<keyword evidence="1" id="KW-0472">Membrane</keyword>
<organism evidence="2 3">
    <name type="scientific">Dethiosulfovibrio salsuginis</name>
    <dbReference type="NCBI Taxonomy" id="561720"/>
    <lineage>
        <taxon>Bacteria</taxon>
        <taxon>Thermotogati</taxon>
        <taxon>Synergistota</taxon>
        <taxon>Synergistia</taxon>
        <taxon>Synergistales</taxon>
        <taxon>Dethiosulfovibrionaceae</taxon>
        <taxon>Dethiosulfovibrio</taxon>
    </lineage>
</organism>
<dbReference type="Proteomes" id="UP000193355">
    <property type="component" value="Unassembled WGS sequence"/>
</dbReference>
<name>A0A1X7IBN9_9BACT</name>
<proteinExistence type="predicted"/>
<reference evidence="3" key="1">
    <citation type="submission" date="2017-04" db="EMBL/GenBank/DDBJ databases">
        <authorList>
            <person name="Varghese N."/>
            <person name="Submissions S."/>
        </authorList>
    </citation>
    <scope>NUCLEOTIDE SEQUENCE [LARGE SCALE GENOMIC DNA]</scope>
    <source>
        <strain evidence="3">USBA 82</strain>
    </source>
</reference>
<dbReference type="STRING" id="561720.SAMN06275492_101299"/>
<dbReference type="AlphaFoldDB" id="A0A1X7IBN9"/>
<protein>
    <submittedName>
        <fullName evidence="2">Uncharacterized protein</fullName>
    </submittedName>
</protein>
<sequence length="61" mass="6958">MKRKTLELNGVSNKLESRGFNIETLLRYIFVILYTIGKLALGMILLVAFLAHSFASGKDWR</sequence>
<gene>
    <name evidence="2" type="ORF">SAMN06275492_101299</name>
</gene>
<keyword evidence="1" id="KW-1133">Transmembrane helix</keyword>
<keyword evidence="1" id="KW-0812">Transmembrane</keyword>
<accession>A0A1X7IBN9</accession>